<proteinExistence type="predicted"/>
<reference evidence="1 2" key="1">
    <citation type="submission" date="2019-11" db="EMBL/GenBank/DDBJ databases">
        <title>Streptomyces typhae sp. nov., a novel endophytic actinomycete isolated from the root of cattail pollen (Typha angustifolia L.).</title>
        <authorList>
            <person name="Peng C."/>
        </authorList>
    </citation>
    <scope>NUCLEOTIDE SEQUENCE [LARGE SCALE GENOMIC DNA]</scope>
    <source>
        <strain evidence="2">p1417</strain>
    </source>
</reference>
<accession>A0A6L6X3M9</accession>
<evidence type="ECO:0000313" key="2">
    <source>
        <dbReference type="Proteomes" id="UP000483802"/>
    </source>
</evidence>
<name>A0A6L6X3M9_9ACTN</name>
<dbReference type="RefSeq" id="WP_157167886.1">
    <property type="nucleotide sequence ID" value="NZ_WPNZ01000017.1"/>
</dbReference>
<gene>
    <name evidence="1" type="ORF">GPA10_27750</name>
</gene>
<dbReference type="Proteomes" id="UP000483802">
    <property type="component" value="Unassembled WGS sequence"/>
</dbReference>
<evidence type="ECO:0000313" key="1">
    <source>
        <dbReference type="EMBL" id="MVO88453.1"/>
    </source>
</evidence>
<comment type="caution">
    <text evidence="1">The sequence shown here is derived from an EMBL/GenBank/DDBJ whole genome shotgun (WGS) entry which is preliminary data.</text>
</comment>
<organism evidence="1 2">
    <name type="scientific">Streptomyces typhae</name>
    <dbReference type="NCBI Taxonomy" id="2681492"/>
    <lineage>
        <taxon>Bacteria</taxon>
        <taxon>Bacillati</taxon>
        <taxon>Actinomycetota</taxon>
        <taxon>Actinomycetes</taxon>
        <taxon>Kitasatosporales</taxon>
        <taxon>Streptomycetaceae</taxon>
        <taxon>Streptomyces</taxon>
    </lineage>
</organism>
<dbReference type="EMBL" id="WPNZ01000017">
    <property type="protein sequence ID" value="MVO88453.1"/>
    <property type="molecule type" value="Genomic_DNA"/>
</dbReference>
<protein>
    <submittedName>
        <fullName evidence="1">Uncharacterized protein</fullName>
    </submittedName>
</protein>
<sequence length="94" mass="10208">MSTDETITVIADDVEYQAAADLTPPEGDRAWNATLTARDDATAYAIFLAGEGTLRLGDGREGDFWTLVHLIDTDGEEETYQVRIEGKQGAPFGN</sequence>
<dbReference type="AlphaFoldDB" id="A0A6L6X3M9"/>
<keyword evidence="2" id="KW-1185">Reference proteome</keyword>